<protein>
    <submittedName>
        <fullName evidence="3">Uncharacterized protein</fullName>
    </submittedName>
</protein>
<accession>A0A8G1RIM5</accession>
<keyword evidence="2" id="KW-0472">Membrane</keyword>
<gene>
    <name evidence="3" type="ORF">BO72DRAFT_243251</name>
</gene>
<evidence type="ECO:0000313" key="3">
    <source>
        <dbReference type="EMBL" id="RAK73393.1"/>
    </source>
</evidence>
<sequence length="83" mass="9425">MKGSYLFLFLYSVVYHTIFMTSTFHIVFAKHANLPSPSAEHRNFQLYTSPPSPPPKTSHHPSNFSASEKQYALAITLLRTLDP</sequence>
<reference evidence="3 4" key="1">
    <citation type="submission" date="2018-02" db="EMBL/GenBank/DDBJ databases">
        <title>The genomes of Aspergillus section Nigri reveals drivers in fungal speciation.</title>
        <authorList>
            <consortium name="DOE Joint Genome Institute"/>
            <person name="Vesth T.C."/>
            <person name="Nybo J."/>
            <person name="Theobald S."/>
            <person name="Brandl J."/>
            <person name="Frisvad J.C."/>
            <person name="Nielsen K.F."/>
            <person name="Lyhne E.K."/>
            <person name="Kogle M.E."/>
            <person name="Kuo A."/>
            <person name="Riley R."/>
            <person name="Clum A."/>
            <person name="Nolan M."/>
            <person name="Lipzen A."/>
            <person name="Salamov A."/>
            <person name="Henrissat B."/>
            <person name="Wiebenga A."/>
            <person name="De vries R.P."/>
            <person name="Grigoriev I.V."/>
            <person name="Mortensen U.H."/>
            <person name="Andersen M.R."/>
            <person name="Baker S.E."/>
        </authorList>
    </citation>
    <scope>NUCLEOTIDE SEQUENCE [LARGE SCALE GENOMIC DNA]</scope>
    <source>
        <strain evidence="3 4">CBS 313.89</strain>
    </source>
</reference>
<dbReference type="Proteomes" id="UP000249789">
    <property type="component" value="Unassembled WGS sequence"/>
</dbReference>
<dbReference type="AlphaFoldDB" id="A0A8G1RIM5"/>
<dbReference type="EMBL" id="KZ824680">
    <property type="protein sequence ID" value="RAK73393.1"/>
    <property type="molecule type" value="Genomic_DNA"/>
</dbReference>
<keyword evidence="2" id="KW-1133">Transmembrane helix</keyword>
<keyword evidence="4" id="KW-1185">Reference proteome</keyword>
<evidence type="ECO:0000313" key="4">
    <source>
        <dbReference type="Proteomes" id="UP000249789"/>
    </source>
</evidence>
<feature type="region of interest" description="Disordered" evidence="1">
    <location>
        <begin position="41"/>
        <end position="65"/>
    </location>
</feature>
<evidence type="ECO:0000256" key="2">
    <source>
        <dbReference type="SAM" id="Phobius"/>
    </source>
</evidence>
<organism evidence="3 4">
    <name type="scientific">Aspergillus fijiensis CBS 313.89</name>
    <dbReference type="NCBI Taxonomy" id="1448319"/>
    <lineage>
        <taxon>Eukaryota</taxon>
        <taxon>Fungi</taxon>
        <taxon>Dikarya</taxon>
        <taxon>Ascomycota</taxon>
        <taxon>Pezizomycotina</taxon>
        <taxon>Eurotiomycetes</taxon>
        <taxon>Eurotiomycetidae</taxon>
        <taxon>Eurotiales</taxon>
        <taxon>Aspergillaceae</taxon>
        <taxon>Aspergillus</taxon>
    </lineage>
</organism>
<dbReference type="GeneID" id="63857274"/>
<keyword evidence="2" id="KW-0812">Transmembrane</keyword>
<name>A0A8G1RIM5_9EURO</name>
<dbReference type="RefSeq" id="XP_040797403.1">
    <property type="nucleotide sequence ID" value="XM_040939941.1"/>
</dbReference>
<evidence type="ECO:0000256" key="1">
    <source>
        <dbReference type="SAM" id="MobiDB-lite"/>
    </source>
</evidence>
<feature type="transmembrane region" description="Helical" evidence="2">
    <location>
        <begin position="6"/>
        <end position="28"/>
    </location>
</feature>
<dbReference type="VEuPathDB" id="FungiDB:BO72DRAFT_243251"/>
<proteinExistence type="predicted"/>